<keyword evidence="2" id="KW-1133">Transmembrane helix</keyword>
<sequence length="464" mass="53398">MLKKPLTTMEKYISVPTSDTSSSEGLLSKDKRNSIDTDSIEDFSTQHKPRSWYRRNERTLITGIVVFLANMTICVVYTHWLTSQYSHFKPTYPWSPAREAVRYEQREWDLVHIHLGNGSMNPEKPGHFNGPPTPELTAEWKKLLQHQNFRLQKDEYGPFADDDKLVQLADKSGYMATVAVYHGLHCTKRLHHYLYQAEYYPDMTEEDKQRLTFHAEHCIDWLRQYIQCNADTTIIPYFWGDNQGSPLATDKAKHTCVAWEPLEHWAAERSFDAFTPGLLVHPSYGKLFGDDYKGDPLGIVAENYPLSGQHGAVAHALSKGCKYDSMGAAWLPDYCRDDELTATFARSGTEPDGSWPYYADANGTQKLSVEEIASIGKGNFYATRYWHVAHCLFYWEKYVRMRDTDKVMEARFDRAKHTQHCRKLALRRDVDPDLLIAVEVVMNSRIDDLGHEGHGGHGEHEEHD</sequence>
<keyword evidence="2" id="KW-0472">Membrane</keyword>
<keyword evidence="4" id="KW-1185">Reference proteome</keyword>
<evidence type="ECO:0000313" key="3">
    <source>
        <dbReference type="EMBL" id="KAF2999300.1"/>
    </source>
</evidence>
<dbReference type="Proteomes" id="UP000801428">
    <property type="component" value="Unassembled WGS sequence"/>
</dbReference>
<organism evidence="3 4">
    <name type="scientific">Curvularia kusanoi</name>
    <name type="common">Cochliobolus kusanoi</name>
    <dbReference type="NCBI Taxonomy" id="90978"/>
    <lineage>
        <taxon>Eukaryota</taxon>
        <taxon>Fungi</taxon>
        <taxon>Dikarya</taxon>
        <taxon>Ascomycota</taxon>
        <taxon>Pezizomycotina</taxon>
        <taxon>Dothideomycetes</taxon>
        <taxon>Pleosporomycetidae</taxon>
        <taxon>Pleosporales</taxon>
        <taxon>Pleosporineae</taxon>
        <taxon>Pleosporaceae</taxon>
        <taxon>Curvularia</taxon>
    </lineage>
</organism>
<dbReference type="InterPro" id="IPR021765">
    <property type="entry name" value="UstYa-like"/>
</dbReference>
<reference evidence="3" key="1">
    <citation type="submission" date="2019-04" db="EMBL/GenBank/DDBJ databases">
        <title>Sequencing of skin fungus with MAO and IRED activity.</title>
        <authorList>
            <person name="Marsaioli A.J."/>
            <person name="Bonatto J.M.C."/>
            <person name="Reis Junior O."/>
        </authorList>
    </citation>
    <scope>NUCLEOTIDE SEQUENCE</scope>
    <source>
        <strain evidence="3">30M1</strain>
    </source>
</reference>
<keyword evidence="2" id="KW-0812">Transmembrane</keyword>
<dbReference type="EMBL" id="SWKU01000017">
    <property type="protein sequence ID" value="KAF2999300.1"/>
    <property type="molecule type" value="Genomic_DNA"/>
</dbReference>
<gene>
    <name evidence="3" type="ORF">E8E13_004596</name>
</gene>
<evidence type="ECO:0000313" key="4">
    <source>
        <dbReference type="Proteomes" id="UP000801428"/>
    </source>
</evidence>
<evidence type="ECO:0000256" key="1">
    <source>
        <dbReference type="ARBA" id="ARBA00035112"/>
    </source>
</evidence>
<evidence type="ECO:0000256" key="2">
    <source>
        <dbReference type="SAM" id="Phobius"/>
    </source>
</evidence>
<dbReference type="Pfam" id="PF11807">
    <property type="entry name" value="UstYa"/>
    <property type="match status" value="1"/>
</dbReference>
<comment type="similarity">
    <text evidence="1">Belongs to the ustYa family.</text>
</comment>
<protein>
    <submittedName>
        <fullName evidence="3">Uncharacterized protein</fullName>
    </submittedName>
</protein>
<feature type="transmembrane region" description="Helical" evidence="2">
    <location>
        <begin position="60"/>
        <end position="80"/>
    </location>
</feature>
<dbReference type="OrthoDB" id="3687641at2759"/>
<dbReference type="GO" id="GO:0043386">
    <property type="term" value="P:mycotoxin biosynthetic process"/>
    <property type="evidence" value="ECO:0007669"/>
    <property type="project" value="InterPro"/>
</dbReference>
<name>A0A9P4TAQ4_CURKU</name>
<dbReference type="PANTHER" id="PTHR33365:SF7">
    <property type="entry name" value="TAT PATHWAY SIGNAL SEQUENCE"/>
    <property type="match status" value="1"/>
</dbReference>
<dbReference type="AlphaFoldDB" id="A0A9P4TAQ4"/>
<accession>A0A9P4TAQ4</accession>
<proteinExistence type="inferred from homology"/>
<dbReference type="PANTHER" id="PTHR33365">
    <property type="entry name" value="YALI0B05434P"/>
    <property type="match status" value="1"/>
</dbReference>
<comment type="caution">
    <text evidence="3">The sequence shown here is derived from an EMBL/GenBank/DDBJ whole genome shotgun (WGS) entry which is preliminary data.</text>
</comment>